<dbReference type="CDD" id="cd00130">
    <property type="entry name" value="PAS"/>
    <property type="match status" value="2"/>
</dbReference>
<dbReference type="PANTHER" id="PTHR45339">
    <property type="entry name" value="HYBRID SIGNAL TRANSDUCTION HISTIDINE KINASE J"/>
    <property type="match status" value="1"/>
</dbReference>
<dbReference type="InterPro" id="IPR035965">
    <property type="entry name" value="PAS-like_dom_sf"/>
</dbReference>
<evidence type="ECO:0000259" key="7">
    <source>
        <dbReference type="PROSITE" id="PS50109"/>
    </source>
</evidence>
<keyword evidence="11" id="KW-0808">Transferase</keyword>
<dbReference type="InterPro" id="IPR013655">
    <property type="entry name" value="PAS_fold_3"/>
</dbReference>
<dbReference type="EC" id="2.7.13.3" evidence="2"/>
<dbReference type="InterPro" id="IPR001610">
    <property type="entry name" value="PAC"/>
</dbReference>
<dbReference type="InterPro" id="IPR036097">
    <property type="entry name" value="HisK_dim/P_sf"/>
</dbReference>
<dbReference type="InterPro" id="IPR004358">
    <property type="entry name" value="Sig_transdc_His_kin-like_C"/>
</dbReference>
<dbReference type="Gene3D" id="3.30.450.20">
    <property type="entry name" value="PAS domain"/>
    <property type="match status" value="2"/>
</dbReference>
<dbReference type="SMART" id="SM00091">
    <property type="entry name" value="PAS"/>
    <property type="match status" value="3"/>
</dbReference>
<dbReference type="InterPro" id="IPR003661">
    <property type="entry name" value="HisK_dim/P_dom"/>
</dbReference>
<dbReference type="EMBL" id="MCRM02000013">
    <property type="protein sequence ID" value="PNV74545.1"/>
    <property type="molecule type" value="Genomic_DNA"/>
</dbReference>
<keyword evidence="11" id="KW-0418">Kinase</keyword>
<protein>
    <recommendedName>
        <fullName evidence="2">histidine kinase</fullName>
        <ecNumber evidence="2">2.7.13.3</ecNumber>
    </recommendedName>
</protein>
<dbReference type="Gene3D" id="3.40.50.2300">
    <property type="match status" value="1"/>
</dbReference>
<evidence type="ECO:0000259" key="9">
    <source>
        <dbReference type="PROSITE" id="PS50112"/>
    </source>
</evidence>
<feature type="domain" description="Histidine kinase" evidence="7">
    <location>
        <begin position="406"/>
        <end position="622"/>
    </location>
</feature>
<proteinExistence type="predicted"/>
<dbReference type="Gene3D" id="1.10.287.130">
    <property type="match status" value="1"/>
</dbReference>
<feature type="domain" description="PAC" evidence="10">
    <location>
        <begin position="336"/>
        <end position="388"/>
    </location>
</feature>
<feature type="domain" description="Response regulatory" evidence="8">
    <location>
        <begin position="645"/>
        <end position="764"/>
    </location>
</feature>
<dbReference type="PANTHER" id="PTHR45339:SF1">
    <property type="entry name" value="HYBRID SIGNAL TRANSDUCTION HISTIDINE KINASE J"/>
    <property type="match status" value="1"/>
</dbReference>
<dbReference type="Proteomes" id="UP000094669">
    <property type="component" value="Unassembled WGS sequence"/>
</dbReference>
<dbReference type="SUPFAM" id="SSF55874">
    <property type="entry name" value="ATPase domain of HSP90 chaperone/DNA topoisomerase II/histidine kinase"/>
    <property type="match status" value="1"/>
</dbReference>
<keyword evidence="12" id="KW-1185">Reference proteome</keyword>
<dbReference type="SUPFAM" id="SSF47384">
    <property type="entry name" value="Homodimeric domain of signal transducing histidine kinase"/>
    <property type="match status" value="1"/>
</dbReference>
<dbReference type="InterPro" id="IPR036890">
    <property type="entry name" value="HATPase_C_sf"/>
</dbReference>
<evidence type="ECO:0000313" key="12">
    <source>
        <dbReference type="Proteomes" id="UP000094669"/>
    </source>
</evidence>
<dbReference type="PROSITE" id="PS50110">
    <property type="entry name" value="RESPONSE_REGULATORY"/>
    <property type="match status" value="1"/>
</dbReference>
<evidence type="ECO:0000259" key="8">
    <source>
        <dbReference type="PROSITE" id="PS50110"/>
    </source>
</evidence>
<dbReference type="Pfam" id="PF08447">
    <property type="entry name" value="PAS_3"/>
    <property type="match status" value="1"/>
</dbReference>
<dbReference type="SMART" id="SM00388">
    <property type="entry name" value="HisKA"/>
    <property type="match status" value="1"/>
</dbReference>
<dbReference type="CDD" id="cd16922">
    <property type="entry name" value="HATPase_EvgS-ArcB-TorS-like"/>
    <property type="match status" value="1"/>
</dbReference>
<dbReference type="SUPFAM" id="SSF55785">
    <property type="entry name" value="PYP-like sensor domain (PAS domain)"/>
    <property type="match status" value="2"/>
</dbReference>
<dbReference type="SUPFAM" id="SSF52172">
    <property type="entry name" value="CheY-like"/>
    <property type="match status" value="1"/>
</dbReference>
<dbReference type="InterPro" id="IPR000700">
    <property type="entry name" value="PAS-assoc_C"/>
</dbReference>
<reference evidence="11" key="1">
    <citation type="submission" date="2018-01" db="EMBL/GenBank/DDBJ databases">
        <title>Genomic characterization of Leptospira inadai serogroup Lyme isolated from captured rat in Brazil and comparative analysis with human reference strain.</title>
        <authorList>
            <person name="Moreno L.Z."/>
            <person name="Loureiro A.P."/>
            <person name="Miraglia F."/>
            <person name="Kremer F.S."/>
            <person name="Eslabao M.R."/>
            <person name="Dellagostin O.A."/>
            <person name="Lilenbaum W."/>
            <person name="Moreno A.M."/>
        </authorList>
    </citation>
    <scope>NUCLEOTIDE SEQUENCE [LARGE SCALE GENOMIC DNA]</scope>
    <source>
        <strain evidence="11">M34/99</strain>
    </source>
</reference>
<evidence type="ECO:0000256" key="6">
    <source>
        <dbReference type="SAM" id="Coils"/>
    </source>
</evidence>
<dbReference type="SMART" id="SM00448">
    <property type="entry name" value="REC"/>
    <property type="match status" value="1"/>
</dbReference>
<dbReference type="PROSITE" id="PS50109">
    <property type="entry name" value="HIS_KIN"/>
    <property type="match status" value="1"/>
</dbReference>
<dbReference type="CDD" id="cd00082">
    <property type="entry name" value="HisKA"/>
    <property type="match status" value="1"/>
</dbReference>
<dbReference type="InterPro" id="IPR011006">
    <property type="entry name" value="CheY-like_superfamily"/>
</dbReference>
<dbReference type="InterPro" id="IPR003594">
    <property type="entry name" value="HATPase_dom"/>
</dbReference>
<dbReference type="PROSITE" id="PS50112">
    <property type="entry name" value="PAS"/>
    <property type="match status" value="1"/>
</dbReference>
<comment type="catalytic activity">
    <reaction evidence="1">
        <text>ATP + protein L-histidine = ADP + protein N-phospho-L-histidine.</text>
        <dbReference type="EC" id="2.7.13.3"/>
    </reaction>
</comment>
<name>A0ABX4YH14_9LEPT</name>
<keyword evidence="6" id="KW-0175">Coiled coil</keyword>
<dbReference type="InterPro" id="IPR005467">
    <property type="entry name" value="His_kinase_dom"/>
</dbReference>
<dbReference type="RefSeq" id="WP_010414234.1">
    <property type="nucleotide sequence ID" value="NZ_MCRM02000013.1"/>
</dbReference>
<evidence type="ECO:0000256" key="1">
    <source>
        <dbReference type="ARBA" id="ARBA00000085"/>
    </source>
</evidence>
<dbReference type="CDD" id="cd17546">
    <property type="entry name" value="REC_hyHK_CKI1_RcsC-like"/>
    <property type="match status" value="1"/>
</dbReference>
<evidence type="ECO:0000256" key="4">
    <source>
        <dbReference type="ARBA" id="ARBA00023012"/>
    </source>
</evidence>
<feature type="domain" description="PAS" evidence="9">
    <location>
        <begin position="260"/>
        <end position="337"/>
    </location>
</feature>
<dbReference type="GO" id="GO:0016301">
    <property type="term" value="F:kinase activity"/>
    <property type="evidence" value="ECO:0007669"/>
    <property type="project" value="UniProtKB-KW"/>
</dbReference>
<gene>
    <name evidence="11" type="ORF">BES34_013485</name>
</gene>
<evidence type="ECO:0000259" key="10">
    <source>
        <dbReference type="PROSITE" id="PS50113"/>
    </source>
</evidence>
<keyword evidence="4" id="KW-0902">Two-component regulatory system</keyword>
<organism evidence="11 12">
    <name type="scientific">Leptospira inadai serovar Lyme</name>
    <dbReference type="NCBI Taxonomy" id="293084"/>
    <lineage>
        <taxon>Bacteria</taxon>
        <taxon>Pseudomonadati</taxon>
        <taxon>Spirochaetota</taxon>
        <taxon>Spirochaetia</taxon>
        <taxon>Leptospirales</taxon>
        <taxon>Leptospiraceae</taxon>
        <taxon>Leptospira</taxon>
    </lineage>
</organism>
<feature type="coiled-coil region" evidence="6">
    <location>
        <begin position="243"/>
        <end position="270"/>
    </location>
</feature>
<dbReference type="NCBIfam" id="TIGR00229">
    <property type="entry name" value="sensory_box"/>
    <property type="match status" value="1"/>
</dbReference>
<evidence type="ECO:0000256" key="3">
    <source>
        <dbReference type="ARBA" id="ARBA00022553"/>
    </source>
</evidence>
<evidence type="ECO:0000256" key="5">
    <source>
        <dbReference type="PROSITE-ProRule" id="PRU00169"/>
    </source>
</evidence>
<dbReference type="Pfam" id="PF00072">
    <property type="entry name" value="Response_reg"/>
    <property type="match status" value="1"/>
</dbReference>
<dbReference type="Pfam" id="PF00512">
    <property type="entry name" value="HisKA"/>
    <property type="match status" value="1"/>
</dbReference>
<comment type="caution">
    <text evidence="11">The sequence shown here is derived from an EMBL/GenBank/DDBJ whole genome shotgun (WGS) entry which is preliminary data.</text>
</comment>
<dbReference type="InterPro" id="IPR000014">
    <property type="entry name" value="PAS"/>
</dbReference>
<evidence type="ECO:0000313" key="11">
    <source>
        <dbReference type="EMBL" id="PNV74545.1"/>
    </source>
</evidence>
<accession>A0ABX4YH14</accession>
<feature type="modified residue" description="4-aspartylphosphate" evidence="5">
    <location>
        <position position="696"/>
    </location>
</feature>
<dbReference type="Pfam" id="PF02518">
    <property type="entry name" value="HATPase_c"/>
    <property type="match status" value="1"/>
</dbReference>
<dbReference type="Gene3D" id="3.30.565.10">
    <property type="entry name" value="Histidine kinase-like ATPase, C-terminal domain"/>
    <property type="match status" value="1"/>
</dbReference>
<dbReference type="PROSITE" id="PS50113">
    <property type="entry name" value="PAC"/>
    <property type="match status" value="1"/>
</dbReference>
<sequence length="764" mass="86447">MVIEIPNEIDSFLSVLGKAKSVRLFLLKILRDGDDQVFDWKFAYCNEGAAESLNLSLHQVIGRTFREIHPGVLERKPDLLNFISSLAAKGSEWKGTLPSSASGKPYDCTLFSPLDDWVVSITQDMSSEIKQKDIYRQAALISTESIYYFEPFYNSKKDIIDFTLTEVNPAGELELAQSKETIIGKGLCELFHIDPKSEFLNDYKNVFINGRPFQKEYTVQNDDSLSGTYFQHVTSLPEGILIANRNITELRKVEQEIRSQKEELEQTYQASNDGYWNYDVKSRKLFLSRRWKNMLGYEDHEIINDLRSLLRLVHPEDSHIIASSISKENLEKIVRFNEILRFRKKDGNYLYIQSRAIVLRSENGEPIRMVGTHTDITSIKETENALALAKEKAEAADRAKSEFLGMISHEMRTPLHGIAGMANLLEQTSLDRSQREFLKDLVSSTDILTQLIDDLLEVITLDNPKIKIREETVDLSAMLTHLSGLILPKTAAKGLEFNLKTEANVPTSILGDRFRIEQILLNFITNSIKFTEVGSVDLRLALEETSIVFKVIDTGIGISKDAYERIFEAFHQEDLAYTRKYKGVGLGLYICKKLAEKMGGVINLDSEQNQGSTFTLKLPLRISDRPAIVETKAFTKEIPKLPFLKALVVDDNEINCKILSKLVEKTGAKTVLSYGGEDAVTRFKADPKSFNIIFLDLQMPGMDGYQTADAIRAAGEFGRSVDIIAVTASSFSETYMECVEHRITGFLGKPYNPEQLYSILEKFL</sequence>
<keyword evidence="3 5" id="KW-0597">Phosphoprotein</keyword>
<evidence type="ECO:0000256" key="2">
    <source>
        <dbReference type="ARBA" id="ARBA00012438"/>
    </source>
</evidence>
<dbReference type="PRINTS" id="PR00344">
    <property type="entry name" value="BCTRLSENSOR"/>
</dbReference>
<dbReference type="InterPro" id="IPR001789">
    <property type="entry name" value="Sig_transdc_resp-reg_receiver"/>
</dbReference>
<dbReference type="SMART" id="SM00086">
    <property type="entry name" value="PAC"/>
    <property type="match status" value="1"/>
</dbReference>
<dbReference type="SMART" id="SM00387">
    <property type="entry name" value="HATPase_c"/>
    <property type="match status" value="1"/>
</dbReference>